<protein>
    <recommendedName>
        <fullName evidence="4">DUF3278 domain-containing protein</fullName>
    </recommendedName>
</protein>
<evidence type="ECO:0000313" key="2">
    <source>
        <dbReference type="EMBL" id="MBD8488589.1"/>
    </source>
</evidence>
<name>A0ABR9AJ91_9BACT</name>
<evidence type="ECO:0000256" key="1">
    <source>
        <dbReference type="SAM" id="Phobius"/>
    </source>
</evidence>
<comment type="caution">
    <text evidence="2">The sequence shown here is derived from an EMBL/GenBank/DDBJ whole genome shotgun (WGS) entry which is preliminary data.</text>
</comment>
<keyword evidence="1" id="KW-0812">Transmembrane</keyword>
<evidence type="ECO:0008006" key="4">
    <source>
        <dbReference type="Google" id="ProtNLM"/>
    </source>
</evidence>
<organism evidence="2 3">
    <name type="scientific">Echinicola arenosa</name>
    <dbReference type="NCBI Taxonomy" id="2774144"/>
    <lineage>
        <taxon>Bacteria</taxon>
        <taxon>Pseudomonadati</taxon>
        <taxon>Bacteroidota</taxon>
        <taxon>Cytophagia</taxon>
        <taxon>Cytophagales</taxon>
        <taxon>Cyclobacteriaceae</taxon>
        <taxon>Echinicola</taxon>
    </lineage>
</organism>
<sequence length="205" mass="23610">MEYQELSGIWKSAGMQKNPSQKINQKLLREVIGHKIKSSFLEQKLTSIFEFVANVLFAGYLISFASSHMTEVKFLIPALAILLMTFFNMGFVGRRLYLIFSIQPALSVLDTQKKLAKVQYMEKLEMNLLYVVIPFLSIPFMVILAKGFLGVDMYAWSEYLFQFFLGSIVVALVLVFILKKFPRKSLVEAMAFMEELKEMEEEEIA</sequence>
<evidence type="ECO:0000313" key="3">
    <source>
        <dbReference type="Proteomes" id="UP000647133"/>
    </source>
</evidence>
<gene>
    <name evidence="2" type="ORF">IFO69_07530</name>
</gene>
<feature type="transmembrane region" description="Helical" evidence="1">
    <location>
        <begin position="159"/>
        <end position="178"/>
    </location>
</feature>
<dbReference type="Proteomes" id="UP000647133">
    <property type="component" value="Unassembled WGS sequence"/>
</dbReference>
<feature type="transmembrane region" description="Helical" evidence="1">
    <location>
        <begin position="74"/>
        <end position="93"/>
    </location>
</feature>
<feature type="transmembrane region" description="Helical" evidence="1">
    <location>
        <begin position="45"/>
        <end position="62"/>
    </location>
</feature>
<dbReference type="RefSeq" id="WP_192009450.1">
    <property type="nucleotide sequence ID" value="NZ_JACYTQ010000002.1"/>
</dbReference>
<keyword evidence="1" id="KW-0472">Membrane</keyword>
<reference evidence="2 3" key="1">
    <citation type="submission" date="2020-09" db="EMBL/GenBank/DDBJ databases">
        <title>Echinicola sp. CAU 1574 isolated from sand of Sido Beach.</title>
        <authorList>
            <person name="Kim W."/>
        </authorList>
    </citation>
    <scope>NUCLEOTIDE SEQUENCE [LARGE SCALE GENOMIC DNA]</scope>
    <source>
        <strain evidence="2 3">CAU 1574</strain>
    </source>
</reference>
<accession>A0ABR9AJ91</accession>
<keyword evidence="1" id="KW-1133">Transmembrane helix</keyword>
<proteinExistence type="predicted"/>
<keyword evidence="3" id="KW-1185">Reference proteome</keyword>
<feature type="transmembrane region" description="Helical" evidence="1">
    <location>
        <begin position="127"/>
        <end position="147"/>
    </location>
</feature>
<dbReference type="EMBL" id="JACYTQ010000002">
    <property type="protein sequence ID" value="MBD8488589.1"/>
    <property type="molecule type" value="Genomic_DNA"/>
</dbReference>